<evidence type="ECO:0000313" key="3">
    <source>
        <dbReference type="Proteomes" id="UP000238261"/>
    </source>
</evidence>
<dbReference type="EMBL" id="MDEG01000028">
    <property type="protein sequence ID" value="PPU95447.1"/>
    <property type="molecule type" value="Genomic_DNA"/>
</dbReference>
<feature type="transmembrane region" description="Helical" evidence="1">
    <location>
        <begin position="97"/>
        <end position="117"/>
    </location>
</feature>
<feature type="transmembrane region" description="Helical" evidence="1">
    <location>
        <begin position="123"/>
        <end position="144"/>
    </location>
</feature>
<evidence type="ECO:0000256" key="1">
    <source>
        <dbReference type="SAM" id="Phobius"/>
    </source>
</evidence>
<keyword evidence="3" id="KW-1185">Reference proteome</keyword>
<keyword evidence="1" id="KW-0812">Transmembrane</keyword>
<feature type="transmembrane region" description="Helical" evidence="1">
    <location>
        <begin position="357"/>
        <end position="375"/>
    </location>
</feature>
<evidence type="ECO:0000313" key="2">
    <source>
        <dbReference type="EMBL" id="PPU95447.1"/>
    </source>
</evidence>
<dbReference type="OrthoDB" id="9807111at2"/>
<feature type="transmembrane region" description="Helical" evidence="1">
    <location>
        <begin position="71"/>
        <end position="90"/>
    </location>
</feature>
<dbReference type="Proteomes" id="UP000238261">
    <property type="component" value="Unassembled WGS sequence"/>
</dbReference>
<name>A0A2S7EQR1_9XANT</name>
<protein>
    <submittedName>
        <fullName evidence="2">Fusaric acid resistance protein</fullName>
    </submittedName>
</protein>
<dbReference type="InterPro" id="IPR006726">
    <property type="entry name" value="PHBA_efflux_AaeB/fusaric-R"/>
</dbReference>
<accession>A0A2S7EQR1</accession>
<keyword evidence="1" id="KW-1133">Transmembrane helix</keyword>
<dbReference type="GO" id="GO:0022857">
    <property type="term" value="F:transmembrane transporter activity"/>
    <property type="evidence" value="ECO:0007669"/>
    <property type="project" value="InterPro"/>
</dbReference>
<gene>
    <name evidence="2" type="ORF">XhyaCFBP1156_18840</name>
</gene>
<reference evidence="3" key="1">
    <citation type="submission" date="2016-08" db="EMBL/GenBank/DDBJ databases">
        <authorList>
            <person name="Merda D."/>
            <person name="Briand M."/>
            <person name="Taghouti G."/>
            <person name="Carrere S."/>
            <person name="Gouzy J."/>
            <person name="Portier P."/>
            <person name="Jacques M.-A."/>
            <person name="Fischer-Le Saux M."/>
        </authorList>
    </citation>
    <scope>NUCLEOTIDE SEQUENCE [LARGE SCALE GENOMIC DNA]</scope>
    <source>
        <strain evidence="3">CFBP1156</strain>
    </source>
</reference>
<comment type="caution">
    <text evidence="2">The sequence shown here is derived from an EMBL/GenBank/DDBJ whole genome shotgun (WGS) entry which is preliminary data.</text>
</comment>
<dbReference type="AlphaFoldDB" id="A0A2S7EQR1"/>
<feature type="transmembrane region" description="Helical" evidence="1">
    <location>
        <begin position="381"/>
        <end position="398"/>
    </location>
</feature>
<organism evidence="2 3">
    <name type="scientific">Xanthomonas hyacinthi</name>
    <dbReference type="NCBI Taxonomy" id="56455"/>
    <lineage>
        <taxon>Bacteria</taxon>
        <taxon>Pseudomonadati</taxon>
        <taxon>Pseudomonadota</taxon>
        <taxon>Gammaproteobacteria</taxon>
        <taxon>Lysobacterales</taxon>
        <taxon>Lysobacteraceae</taxon>
        <taxon>Xanthomonas</taxon>
    </lineage>
</organism>
<feature type="transmembrane region" description="Helical" evidence="1">
    <location>
        <begin position="48"/>
        <end position="65"/>
    </location>
</feature>
<proteinExistence type="predicted"/>
<feature type="transmembrane region" description="Helical" evidence="1">
    <location>
        <begin position="430"/>
        <end position="448"/>
    </location>
</feature>
<dbReference type="GO" id="GO:0005886">
    <property type="term" value="C:plasma membrane"/>
    <property type="evidence" value="ECO:0007669"/>
    <property type="project" value="InterPro"/>
</dbReference>
<feature type="transmembrane region" description="Helical" evidence="1">
    <location>
        <begin position="481"/>
        <end position="503"/>
    </location>
</feature>
<sequence length="669" mass="72112">MRSILAAWLALVVAYLLELETPYSAASTVLLVIHPIQGAIIGKGTWRVLGTLLGMGVAIVLMSAFAQMPWLFLLGFGLWLGLCVAGMTLLRHFRASGAVVAGYTVGLATFGALQHPQMTFDHVIGRGSTVMVGVVCLGLVSALFSTRGVRGRLDALLSKLAAATADVLATQHEALGGDSSAASSTRVTPARRGLIAEIYGVDDLLALGKAESTDLAQRAVAVRHAMASLFAALVGGMPPLPPTSASAQALRTLQPTLEQAWRESREALVRGPGGIEQAIQAMRQARERLVTALHVTVLDALSEQASLLITGDRLIEQIDDYLAALDGIAALHGPRPRATPPAVQFYRDTTAAIQNGLRAMLTLVLAGAFWIVTGWPHGDMMLLVLAPYCALLATAGNPAAGAVEFVKGTMVAVPMAFFCAFGVLPHIEGLPLLLVVLGLFWLPGIYATSIPQHGLAGLAYLVGFNTLTAAANPMHSDFSLFLNWSVAWVLATFFTLLGFRLLLPRDLARDIARLRRRIRDEALAVLQGKRVDRRHWQWRQHHRMAQLGALLKSQPTVMDHAMGDALASLHLGRELLRLRHWLRYAPPTSALKRSVAIALQRMAYRASDPLMAARHARHAARTMNRVHADDLAGAADRQRLAAALIDIAELFEGHTGYFSTLPNRRSHAQ</sequence>
<dbReference type="Pfam" id="PF04632">
    <property type="entry name" value="FUSC"/>
    <property type="match status" value="1"/>
</dbReference>
<keyword evidence="1" id="KW-0472">Membrane</keyword>